<keyword evidence="2" id="KW-0472">Membrane</keyword>
<feature type="transmembrane region" description="Helical" evidence="2">
    <location>
        <begin position="89"/>
        <end position="106"/>
    </location>
</feature>
<feature type="compositionally biased region" description="Basic and acidic residues" evidence="1">
    <location>
        <begin position="13"/>
        <end position="24"/>
    </location>
</feature>
<gene>
    <name evidence="3" type="ORF">PG994_005574</name>
</gene>
<feature type="transmembrane region" description="Helical" evidence="2">
    <location>
        <begin position="144"/>
        <end position="164"/>
    </location>
</feature>
<accession>A0ABR1VGE7</accession>
<dbReference type="EMBL" id="JAQQWL010000006">
    <property type="protein sequence ID" value="KAK8068958.1"/>
    <property type="molecule type" value="Genomic_DNA"/>
</dbReference>
<proteinExistence type="predicted"/>
<dbReference type="Proteomes" id="UP001480595">
    <property type="component" value="Unassembled WGS sequence"/>
</dbReference>
<reference evidence="3 4" key="1">
    <citation type="submission" date="2023-01" db="EMBL/GenBank/DDBJ databases">
        <title>Analysis of 21 Apiospora genomes using comparative genomics revels a genus with tremendous synthesis potential of carbohydrate active enzymes and secondary metabolites.</title>
        <authorList>
            <person name="Sorensen T."/>
        </authorList>
    </citation>
    <scope>NUCLEOTIDE SEQUENCE [LARGE SCALE GENOMIC DNA]</scope>
    <source>
        <strain evidence="3 4">CBS 135458</strain>
    </source>
</reference>
<feature type="transmembrane region" description="Helical" evidence="2">
    <location>
        <begin position="112"/>
        <end position="132"/>
    </location>
</feature>
<evidence type="ECO:0000313" key="4">
    <source>
        <dbReference type="Proteomes" id="UP001480595"/>
    </source>
</evidence>
<organism evidence="3 4">
    <name type="scientific">Apiospora phragmitis</name>
    <dbReference type="NCBI Taxonomy" id="2905665"/>
    <lineage>
        <taxon>Eukaryota</taxon>
        <taxon>Fungi</taxon>
        <taxon>Dikarya</taxon>
        <taxon>Ascomycota</taxon>
        <taxon>Pezizomycotina</taxon>
        <taxon>Sordariomycetes</taxon>
        <taxon>Xylariomycetidae</taxon>
        <taxon>Amphisphaeriales</taxon>
        <taxon>Apiosporaceae</taxon>
        <taxon>Apiospora</taxon>
    </lineage>
</organism>
<protein>
    <submittedName>
        <fullName evidence="3">Uncharacterized protein</fullName>
    </submittedName>
</protein>
<comment type="caution">
    <text evidence="3">The sequence shown here is derived from an EMBL/GenBank/DDBJ whole genome shotgun (WGS) entry which is preliminary data.</text>
</comment>
<dbReference type="RefSeq" id="XP_066716252.1">
    <property type="nucleotide sequence ID" value="XM_066856983.1"/>
</dbReference>
<keyword evidence="4" id="KW-1185">Reference proteome</keyword>
<feature type="region of interest" description="Disordered" evidence="1">
    <location>
        <begin position="1"/>
        <end position="31"/>
    </location>
</feature>
<sequence length="249" mass="27824">MSADKATAQAQGHTHDHDHGHDHGNVQAKPLRPAQNPQGSIFFRLVNGLLHQSSKAYVHTRYSTVGNTVALEYMDTADMVAGKYNGQRTYLGQLLLSFVGIVFSWRDWLLSIVLGLNDFLVLLAVFVLDQIFASSWCVFRRLPLRSLMVYGSLVFGTRCFWAIFSSHKWPGAAVAFVVYGLWASFVGGSYLDHPRDWNFSCWPKTPRAIVHSSLSWYKPAVFWNIVGIFATVGAQIANVTEPLFPEVSA</sequence>
<evidence type="ECO:0000313" key="3">
    <source>
        <dbReference type="EMBL" id="KAK8068958.1"/>
    </source>
</evidence>
<name>A0ABR1VGE7_9PEZI</name>
<keyword evidence="2" id="KW-1133">Transmembrane helix</keyword>
<feature type="transmembrane region" description="Helical" evidence="2">
    <location>
        <begin position="170"/>
        <end position="191"/>
    </location>
</feature>
<keyword evidence="2" id="KW-0812">Transmembrane</keyword>
<dbReference type="GeneID" id="92090046"/>
<evidence type="ECO:0000256" key="2">
    <source>
        <dbReference type="SAM" id="Phobius"/>
    </source>
</evidence>
<evidence type="ECO:0000256" key="1">
    <source>
        <dbReference type="SAM" id="MobiDB-lite"/>
    </source>
</evidence>